<gene>
    <name evidence="2" type="ORF">AZI86_07440</name>
</gene>
<feature type="chain" id="PRO_5007573650" evidence="1">
    <location>
        <begin position="23"/>
        <end position="231"/>
    </location>
</feature>
<feature type="signal peptide" evidence="1">
    <location>
        <begin position="1"/>
        <end position="22"/>
    </location>
</feature>
<evidence type="ECO:0000313" key="3">
    <source>
        <dbReference type="Proteomes" id="UP000075320"/>
    </source>
</evidence>
<evidence type="ECO:0000313" key="2">
    <source>
        <dbReference type="EMBL" id="KYG66859.1"/>
    </source>
</evidence>
<sequence length="231" mass="24752">MKKKFVLGMVVLSMTAAQVSFAAGVGGARAPREVLMEYTKSMKETLLGKGGSAKNLKDAELQNAKSRITKELNSSRAADLNAAMSGEAGKARMESLVTIIAVKRSTENLAKTDAAEAQSMNAAAEASLKLIANSTLVGALKIPETTMKAEEVSLVRDALNKAETMPADIIIQFSKAERDSYTQVLEKYDSIVSNSAGKKSAEESFVDAIMDVKKVDRTKALEIVKKLKECV</sequence>
<comment type="caution">
    <text evidence="2">The sequence shown here is derived from an EMBL/GenBank/DDBJ whole genome shotgun (WGS) entry which is preliminary data.</text>
</comment>
<accession>A0A150WRG9</accession>
<keyword evidence="1" id="KW-0732">Signal</keyword>
<dbReference type="EMBL" id="LUKE01000001">
    <property type="protein sequence ID" value="KYG66859.1"/>
    <property type="molecule type" value="Genomic_DNA"/>
</dbReference>
<keyword evidence="3" id="KW-1185">Reference proteome</keyword>
<dbReference type="RefSeq" id="WP_061834437.1">
    <property type="nucleotide sequence ID" value="NZ_LUKE01000001.1"/>
</dbReference>
<dbReference type="OrthoDB" id="5294917at2"/>
<reference evidence="2 3" key="1">
    <citation type="submission" date="2016-03" db="EMBL/GenBank/DDBJ databases">
        <authorList>
            <person name="Ploux O."/>
        </authorList>
    </citation>
    <scope>NUCLEOTIDE SEQUENCE [LARGE SCALE GENOMIC DNA]</scope>
    <source>
        <strain evidence="2 3">R0</strain>
    </source>
</reference>
<evidence type="ECO:0000256" key="1">
    <source>
        <dbReference type="SAM" id="SignalP"/>
    </source>
</evidence>
<name>A0A150WRG9_BDEBC</name>
<protein>
    <submittedName>
        <fullName evidence="2">Uncharacterized protein</fullName>
    </submittedName>
</protein>
<dbReference type="AlphaFoldDB" id="A0A150WRG9"/>
<dbReference type="Proteomes" id="UP000075320">
    <property type="component" value="Unassembled WGS sequence"/>
</dbReference>
<organism evidence="2 3">
    <name type="scientific">Bdellovibrio bacteriovorus</name>
    <dbReference type="NCBI Taxonomy" id="959"/>
    <lineage>
        <taxon>Bacteria</taxon>
        <taxon>Pseudomonadati</taxon>
        <taxon>Bdellovibrionota</taxon>
        <taxon>Bdellovibrionia</taxon>
        <taxon>Bdellovibrionales</taxon>
        <taxon>Pseudobdellovibrionaceae</taxon>
        <taxon>Bdellovibrio</taxon>
    </lineage>
</organism>
<proteinExistence type="predicted"/>